<comment type="catalytic activity">
    <reaction evidence="1">
        <text>ATP + protein L-histidine = ADP + protein N-phospho-L-histidine.</text>
        <dbReference type="EC" id="2.7.13.3"/>
    </reaction>
</comment>
<dbReference type="CDD" id="cd00082">
    <property type="entry name" value="HisKA"/>
    <property type="match status" value="1"/>
</dbReference>
<comment type="caution">
    <text evidence="14">The sequence shown here is derived from an EMBL/GenBank/DDBJ whole genome shotgun (WGS) entry which is preliminary data.</text>
</comment>
<dbReference type="GO" id="GO:0000155">
    <property type="term" value="F:phosphorelay sensor kinase activity"/>
    <property type="evidence" value="ECO:0007669"/>
    <property type="project" value="InterPro"/>
</dbReference>
<dbReference type="SMART" id="SM00387">
    <property type="entry name" value="HATPase_c"/>
    <property type="match status" value="1"/>
</dbReference>
<evidence type="ECO:0000256" key="3">
    <source>
        <dbReference type="ARBA" id="ARBA00012438"/>
    </source>
</evidence>
<dbReference type="SMART" id="SM00388">
    <property type="entry name" value="HisKA"/>
    <property type="match status" value="1"/>
</dbReference>
<gene>
    <name evidence="14" type="ORF">CRT60_14760</name>
</gene>
<evidence type="ECO:0000256" key="6">
    <source>
        <dbReference type="ARBA" id="ARBA00022692"/>
    </source>
</evidence>
<dbReference type="PRINTS" id="PR00344">
    <property type="entry name" value="BCTRLSENSOR"/>
</dbReference>
<sequence length="359" mass="38836">MKSAKSLNRQLVASMAGVTGLALFVMCAGFFLFYEFVYFRFWAPEGLEGLPEPDSSWPTPPEWIAYLVLWAIGLGGAIVAAMGFARRLIQPLEAVATAARRVAAGDLSARAAPTKASFAETRQLIEDFNHMAGQLNRAETEMRAWHAAIAHELRTPLTILRGQIQGYVDGVFTPDTPSLQGLLVQVEGLSRIVDDLKVLTLAQNGRLELRLETIDLAQEVASVVAVTAPMLQLAGVSVHVDLGSVVIRGDGARIRQTLTALLDNVRRYAAPCEVRIETRVTRDHAILRVCDHGPGLPEGTEYRVFDAFWRSDASRSRESGGSGLGLAVVQAIAQAHGGVAVAMASEPQGVTFEIRLPKL</sequence>
<evidence type="ECO:0000259" key="12">
    <source>
        <dbReference type="PROSITE" id="PS50109"/>
    </source>
</evidence>
<name>A0A2B8BF90_9PROT</name>
<dbReference type="EMBL" id="PDKW01000041">
    <property type="protein sequence ID" value="PGH56218.1"/>
    <property type="molecule type" value="Genomic_DNA"/>
</dbReference>
<dbReference type="Gene3D" id="1.10.287.130">
    <property type="match status" value="1"/>
</dbReference>
<dbReference type="SUPFAM" id="SSF55874">
    <property type="entry name" value="ATPase domain of HSP90 chaperone/DNA topoisomerase II/histidine kinase"/>
    <property type="match status" value="1"/>
</dbReference>
<dbReference type="GO" id="GO:0005886">
    <property type="term" value="C:plasma membrane"/>
    <property type="evidence" value="ECO:0007669"/>
    <property type="project" value="TreeGrafter"/>
</dbReference>
<dbReference type="InterPro" id="IPR005467">
    <property type="entry name" value="His_kinase_dom"/>
</dbReference>
<dbReference type="SMART" id="SM00304">
    <property type="entry name" value="HAMP"/>
    <property type="match status" value="1"/>
</dbReference>
<dbReference type="Pfam" id="PF00512">
    <property type="entry name" value="HisKA"/>
    <property type="match status" value="1"/>
</dbReference>
<keyword evidence="4" id="KW-0597">Phosphoprotein</keyword>
<dbReference type="CDD" id="cd00075">
    <property type="entry name" value="HATPase"/>
    <property type="match status" value="1"/>
</dbReference>
<feature type="domain" description="HAMP" evidence="13">
    <location>
        <begin position="86"/>
        <end position="140"/>
    </location>
</feature>
<proteinExistence type="predicted"/>
<dbReference type="InterPro" id="IPR003661">
    <property type="entry name" value="HisK_dim/P_dom"/>
</dbReference>
<reference evidence="15" key="1">
    <citation type="submission" date="2017-10" db="EMBL/GenBank/DDBJ databases">
        <authorList>
            <person name="Kravchenko I.K."/>
            <person name="Grouzdev D.S."/>
        </authorList>
    </citation>
    <scope>NUCLEOTIDE SEQUENCE [LARGE SCALE GENOMIC DNA]</scope>
    <source>
        <strain evidence="15">B2</strain>
    </source>
</reference>
<keyword evidence="5" id="KW-0808">Transferase</keyword>
<feature type="transmembrane region" description="Helical" evidence="11">
    <location>
        <begin position="12"/>
        <end position="34"/>
    </location>
</feature>
<dbReference type="InterPro" id="IPR036890">
    <property type="entry name" value="HATPase_C_sf"/>
</dbReference>
<accession>A0A2B8BF90</accession>
<dbReference type="SUPFAM" id="SSF47384">
    <property type="entry name" value="Homodimeric domain of signal transducing histidine kinase"/>
    <property type="match status" value="1"/>
</dbReference>
<evidence type="ECO:0000256" key="5">
    <source>
        <dbReference type="ARBA" id="ARBA00022679"/>
    </source>
</evidence>
<evidence type="ECO:0000313" key="15">
    <source>
        <dbReference type="Proteomes" id="UP000225379"/>
    </source>
</evidence>
<evidence type="ECO:0000256" key="7">
    <source>
        <dbReference type="ARBA" id="ARBA00022777"/>
    </source>
</evidence>
<keyword evidence="8 11" id="KW-1133">Transmembrane helix</keyword>
<evidence type="ECO:0000313" key="14">
    <source>
        <dbReference type="EMBL" id="PGH56218.1"/>
    </source>
</evidence>
<dbReference type="AlphaFoldDB" id="A0A2B8BF90"/>
<keyword evidence="7 14" id="KW-0418">Kinase</keyword>
<dbReference type="Pfam" id="PF02518">
    <property type="entry name" value="HATPase_c"/>
    <property type="match status" value="1"/>
</dbReference>
<protein>
    <recommendedName>
        <fullName evidence="3">histidine kinase</fullName>
        <ecNumber evidence="3">2.7.13.3</ecNumber>
    </recommendedName>
</protein>
<dbReference type="SUPFAM" id="SSF158472">
    <property type="entry name" value="HAMP domain-like"/>
    <property type="match status" value="1"/>
</dbReference>
<dbReference type="PANTHER" id="PTHR45436">
    <property type="entry name" value="SENSOR HISTIDINE KINASE YKOH"/>
    <property type="match status" value="1"/>
</dbReference>
<feature type="transmembrane region" description="Helical" evidence="11">
    <location>
        <begin position="63"/>
        <end position="85"/>
    </location>
</feature>
<keyword evidence="15" id="KW-1185">Reference proteome</keyword>
<dbReference type="OrthoDB" id="9809766at2"/>
<keyword evidence="6 11" id="KW-0812">Transmembrane</keyword>
<dbReference type="PROSITE" id="PS50885">
    <property type="entry name" value="HAMP"/>
    <property type="match status" value="1"/>
</dbReference>
<dbReference type="PROSITE" id="PS50109">
    <property type="entry name" value="HIS_KIN"/>
    <property type="match status" value="1"/>
</dbReference>
<dbReference type="InterPro" id="IPR036097">
    <property type="entry name" value="HisK_dim/P_sf"/>
</dbReference>
<dbReference type="InterPro" id="IPR003660">
    <property type="entry name" value="HAMP_dom"/>
</dbReference>
<dbReference type="PANTHER" id="PTHR45436:SF5">
    <property type="entry name" value="SENSOR HISTIDINE KINASE TRCS"/>
    <property type="match status" value="1"/>
</dbReference>
<evidence type="ECO:0000256" key="11">
    <source>
        <dbReference type="SAM" id="Phobius"/>
    </source>
</evidence>
<keyword evidence="9" id="KW-0902">Two-component regulatory system</keyword>
<dbReference type="InterPro" id="IPR050428">
    <property type="entry name" value="TCS_sensor_his_kinase"/>
</dbReference>
<evidence type="ECO:0000256" key="8">
    <source>
        <dbReference type="ARBA" id="ARBA00022989"/>
    </source>
</evidence>
<feature type="domain" description="Histidine kinase" evidence="12">
    <location>
        <begin position="148"/>
        <end position="359"/>
    </location>
</feature>
<keyword evidence="10 11" id="KW-0472">Membrane</keyword>
<organism evidence="14 15">
    <name type="scientific">Azospirillum palustre</name>
    <dbReference type="NCBI Taxonomy" id="2044885"/>
    <lineage>
        <taxon>Bacteria</taxon>
        <taxon>Pseudomonadati</taxon>
        <taxon>Pseudomonadota</taxon>
        <taxon>Alphaproteobacteria</taxon>
        <taxon>Rhodospirillales</taxon>
        <taxon>Azospirillaceae</taxon>
        <taxon>Azospirillum</taxon>
    </lineage>
</organism>
<evidence type="ECO:0000256" key="4">
    <source>
        <dbReference type="ARBA" id="ARBA00022553"/>
    </source>
</evidence>
<evidence type="ECO:0000259" key="13">
    <source>
        <dbReference type="PROSITE" id="PS50885"/>
    </source>
</evidence>
<evidence type="ECO:0000256" key="9">
    <source>
        <dbReference type="ARBA" id="ARBA00023012"/>
    </source>
</evidence>
<dbReference type="Pfam" id="PF00672">
    <property type="entry name" value="HAMP"/>
    <property type="match status" value="1"/>
</dbReference>
<dbReference type="Proteomes" id="UP000225379">
    <property type="component" value="Unassembled WGS sequence"/>
</dbReference>
<evidence type="ECO:0000256" key="10">
    <source>
        <dbReference type="ARBA" id="ARBA00023136"/>
    </source>
</evidence>
<comment type="subcellular location">
    <subcellularLocation>
        <location evidence="2">Membrane</location>
    </subcellularLocation>
</comment>
<dbReference type="Gene3D" id="1.10.8.500">
    <property type="entry name" value="HAMP domain in histidine kinase"/>
    <property type="match status" value="1"/>
</dbReference>
<dbReference type="InterPro" id="IPR004358">
    <property type="entry name" value="Sig_transdc_His_kin-like_C"/>
</dbReference>
<dbReference type="Gene3D" id="3.30.565.10">
    <property type="entry name" value="Histidine kinase-like ATPase, C-terminal domain"/>
    <property type="match status" value="1"/>
</dbReference>
<evidence type="ECO:0000256" key="2">
    <source>
        <dbReference type="ARBA" id="ARBA00004370"/>
    </source>
</evidence>
<evidence type="ECO:0000256" key="1">
    <source>
        <dbReference type="ARBA" id="ARBA00000085"/>
    </source>
</evidence>
<dbReference type="InterPro" id="IPR003594">
    <property type="entry name" value="HATPase_dom"/>
</dbReference>
<dbReference type="EC" id="2.7.13.3" evidence="3"/>